<evidence type="ECO:0000256" key="1">
    <source>
        <dbReference type="SAM" id="MobiDB-lite"/>
    </source>
</evidence>
<gene>
    <name evidence="2" type="ORF">HK105_201074</name>
</gene>
<name>A0ABR4NJ19_9FUNG</name>
<keyword evidence="3" id="KW-1185">Reference proteome</keyword>
<reference evidence="2 3" key="1">
    <citation type="submission" date="2023-09" db="EMBL/GenBank/DDBJ databases">
        <title>Pangenome analysis of Batrachochytrium dendrobatidis and related Chytrids.</title>
        <authorList>
            <person name="Yacoub M.N."/>
            <person name="Stajich J.E."/>
            <person name="James T.Y."/>
        </authorList>
    </citation>
    <scope>NUCLEOTIDE SEQUENCE [LARGE SCALE GENOMIC DNA]</scope>
    <source>
        <strain evidence="2 3">JEL0888</strain>
    </source>
</reference>
<accession>A0ABR4NJ19</accession>
<dbReference type="Proteomes" id="UP001527925">
    <property type="component" value="Unassembled WGS sequence"/>
</dbReference>
<evidence type="ECO:0008006" key="4">
    <source>
        <dbReference type="Google" id="ProtNLM"/>
    </source>
</evidence>
<dbReference type="Gene3D" id="1.25.40.20">
    <property type="entry name" value="Ankyrin repeat-containing domain"/>
    <property type="match status" value="1"/>
</dbReference>
<feature type="compositionally biased region" description="Low complexity" evidence="1">
    <location>
        <begin position="1"/>
        <end position="13"/>
    </location>
</feature>
<dbReference type="EMBL" id="JADGIZ020000003">
    <property type="protein sequence ID" value="KAL2919429.1"/>
    <property type="molecule type" value="Genomic_DNA"/>
</dbReference>
<proteinExistence type="predicted"/>
<dbReference type="PANTHER" id="PTHR46586:SF3">
    <property type="entry name" value="ANKYRIN REPEAT-CONTAINING PROTEIN"/>
    <property type="match status" value="1"/>
</dbReference>
<dbReference type="PANTHER" id="PTHR46586">
    <property type="entry name" value="ANKYRIN REPEAT-CONTAINING PROTEIN"/>
    <property type="match status" value="1"/>
</dbReference>
<feature type="compositionally biased region" description="Low complexity" evidence="1">
    <location>
        <begin position="25"/>
        <end position="36"/>
    </location>
</feature>
<evidence type="ECO:0000313" key="3">
    <source>
        <dbReference type="Proteomes" id="UP001527925"/>
    </source>
</evidence>
<sequence length="501" mass="54784">MDDATAASAASGSQDPAERDRAEQPVPASSVPPSRASEFRHVASNEWDRLSAEVRHMVLDAAGPLTKLTTGVLVAAELRGLPEKQRERVRQDASDADWRGDLDLLPRIGLSSRSLSLSRRFFERLRSQMMADIADRVAVRNGWMDLVDNANLDDLAVTAAGEGKVEILRDLIDVRRVVTPSTNLARSVGSSGSLDAVCFLHERMSSELWTPSIGSPAANSGNIGLMVWLKEHHPECLGSPALSGAAWGNNLRMVQWVVDNTAAACTPQAIYGAAFHCNFEMLQFLMERFPGAIDVHQPGTLIVLSDVRVIEVLHSHGHADPQQLLGEIIRKGDAAALDWVMDRYQIVPTEFDLVPVHYSAYVELLKRAYIRGVPFSELSAKFAARYCNVQLLNWILSRNGDMISLMIEATAIAGHHSLAEWWRVRHGVVFGQRELELAIASSNDGLACCLLADSSFDCDLESARGAIPSSFPDYQARSIAAIRDAIETAVSRRAKQVAATS</sequence>
<feature type="region of interest" description="Disordered" evidence="1">
    <location>
        <begin position="1"/>
        <end position="39"/>
    </location>
</feature>
<dbReference type="InterPro" id="IPR052050">
    <property type="entry name" value="SecEffector_AnkRepeat"/>
</dbReference>
<comment type="caution">
    <text evidence="2">The sequence shown here is derived from an EMBL/GenBank/DDBJ whole genome shotgun (WGS) entry which is preliminary data.</text>
</comment>
<protein>
    <recommendedName>
        <fullName evidence="4">Ankyrin repeat protein</fullName>
    </recommendedName>
</protein>
<evidence type="ECO:0000313" key="2">
    <source>
        <dbReference type="EMBL" id="KAL2919429.1"/>
    </source>
</evidence>
<organism evidence="2 3">
    <name type="scientific">Polyrhizophydium stewartii</name>
    <dbReference type="NCBI Taxonomy" id="2732419"/>
    <lineage>
        <taxon>Eukaryota</taxon>
        <taxon>Fungi</taxon>
        <taxon>Fungi incertae sedis</taxon>
        <taxon>Chytridiomycota</taxon>
        <taxon>Chytridiomycota incertae sedis</taxon>
        <taxon>Chytridiomycetes</taxon>
        <taxon>Rhizophydiales</taxon>
        <taxon>Rhizophydiales incertae sedis</taxon>
        <taxon>Polyrhizophydium</taxon>
    </lineage>
</organism>
<dbReference type="InterPro" id="IPR036770">
    <property type="entry name" value="Ankyrin_rpt-contain_sf"/>
</dbReference>
<dbReference type="SUPFAM" id="SSF140860">
    <property type="entry name" value="Pseudo ankyrin repeat-like"/>
    <property type="match status" value="1"/>
</dbReference>